<dbReference type="EMBL" id="SPHZ02000001">
    <property type="protein sequence ID" value="KAF0934773.1"/>
    <property type="molecule type" value="Genomic_DNA"/>
</dbReference>
<dbReference type="EMBL" id="SPHZ02000001">
    <property type="protein sequence ID" value="KAF0934772.1"/>
    <property type="molecule type" value="Genomic_DNA"/>
</dbReference>
<evidence type="ECO:0000313" key="2">
    <source>
        <dbReference type="EMBL" id="KAF0934773.1"/>
    </source>
</evidence>
<dbReference type="Proteomes" id="UP000479710">
    <property type="component" value="Unassembled WGS sequence"/>
</dbReference>
<keyword evidence="3" id="KW-1185">Reference proteome</keyword>
<gene>
    <name evidence="2" type="ORF">E2562_028630</name>
</gene>
<dbReference type="EMBL" id="SPHZ02000001">
    <property type="protein sequence ID" value="KAF0934774.1"/>
    <property type="molecule type" value="Genomic_DNA"/>
</dbReference>
<reference evidence="2 3" key="1">
    <citation type="submission" date="2019-11" db="EMBL/GenBank/DDBJ databases">
        <title>Whole genome sequence of Oryza granulata.</title>
        <authorList>
            <person name="Li W."/>
        </authorList>
    </citation>
    <scope>NUCLEOTIDE SEQUENCE [LARGE SCALE GENOMIC DNA]</scope>
    <source>
        <strain evidence="3">cv. Menghai</strain>
        <tissue evidence="2">Leaf</tissue>
    </source>
</reference>
<organism evidence="2 3">
    <name type="scientific">Oryza meyeriana var. granulata</name>
    <dbReference type="NCBI Taxonomy" id="110450"/>
    <lineage>
        <taxon>Eukaryota</taxon>
        <taxon>Viridiplantae</taxon>
        <taxon>Streptophyta</taxon>
        <taxon>Embryophyta</taxon>
        <taxon>Tracheophyta</taxon>
        <taxon>Spermatophyta</taxon>
        <taxon>Magnoliopsida</taxon>
        <taxon>Liliopsida</taxon>
        <taxon>Poales</taxon>
        <taxon>Poaceae</taxon>
        <taxon>BOP clade</taxon>
        <taxon>Oryzoideae</taxon>
        <taxon>Oryzeae</taxon>
        <taxon>Oryzinae</taxon>
        <taxon>Oryza</taxon>
        <taxon>Oryza meyeriana</taxon>
    </lineage>
</organism>
<evidence type="ECO:0000256" key="1">
    <source>
        <dbReference type="SAM" id="MobiDB-lite"/>
    </source>
</evidence>
<protein>
    <submittedName>
        <fullName evidence="2">Uncharacterized protein</fullName>
    </submittedName>
</protein>
<feature type="compositionally biased region" description="Gly residues" evidence="1">
    <location>
        <begin position="84"/>
        <end position="93"/>
    </location>
</feature>
<accession>A0A6G1FD90</accession>
<proteinExistence type="predicted"/>
<dbReference type="AlphaFoldDB" id="A0A6G1FD90"/>
<feature type="region of interest" description="Disordered" evidence="1">
    <location>
        <begin position="82"/>
        <end position="103"/>
    </location>
</feature>
<feature type="region of interest" description="Disordered" evidence="1">
    <location>
        <begin position="159"/>
        <end position="224"/>
    </location>
</feature>
<sequence length="224" mass="24403">MLQAVAREPRKGEIVAEAKENTVRKAMEVKLASKRAKEALAPACGGRGSQRTVGCNPDLPDEELALQLHLAMNGSQRISRAGNTSGGDLAGQGKGHKSMVGGKKVNGDQELCVTNMMDQLDDDETGVELLYRVGKPARRRLDPSVTIVLALECVVGKHVKESMKGKRKDHLGNKQQNDLVDRYKRKYSKRNSSKQTKNENPQFKDIPGGKDKDGDGGNDIAPMK</sequence>
<feature type="compositionally biased region" description="Basic residues" evidence="1">
    <location>
        <begin position="183"/>
        <end position="192"/>
    </location>
</feature>
<dbReference type="OrthoDB" id="730111at2759"/>
<evidence type="ECO:0000313" key="3">
    <source>
        <dbReference type="Proteomes" id="UP000479710"/>
    </source>
</evidence>
<name>A0A6G1FD90_9ORYZ</name>
<comment type="caution">
    <text evidence="2">The sequence shown here is derived from an EMBL/GenBank/DDBJ whole genome shotgun (WGS) entry which is preliminary data.</text>
</comment>
<dbReference type="EMBL" id="SPHZ02000001">
    <property type="protein sequence ID" value="KAF0934775.1"/>
    <property type="molecule type" value="Genomic_DNA"/>
</dbReference>
<dbReference type="PANTHER" id="PTHR38530">
    <property type="entry name" value="OS06G0468300 PROTEIN"/>
    <property type="match status" value="1"/>
</dbReference>